<protein>
    <submittedName>
        <fullName evidence="1">Uncharacterized protein</fullName>
    </submittedName>
</protein>
<sequence>MGWPGKCKAHKIATSEVHQLCRQLIGISKVHFGTMHVDDYFFIPCLGKFEVYYIYISLQFSAKGSLDSLVYR</sequence>
<proteinExistence type="predicted"/>
<name>A0A1N6WAG6_AQUAC</name>
<reference evidence="1 2" key="1">
    <citation type="submission" date="2017-01" db="EMBL/GenBank/DDBJ databases">
        <authorList>
            <person name="Mah S.A."/>
            <person name="Swanson W.J."/>
            <person name="Moy G.W."/>
            <person name="Vacquier V.D."/>
        </authorList>
    </citation>
    <scope>NUCLEOTIDE SEQUENCE [LARGE SCALE GENOMIC DNA]</scope>
    <source>
        <strain evidence="1 2">RU36E</strain>
    </source>
</reference>
<dbReference type="EMBL" id="FTMP01000009">
    <property type="protein sequence ID" value="SIQ87153.1"/>
    <property type="molecule type" value="Genomic_DNA"/>
</dbReference>
<dbReference type="Proteomes" id="UP000185841">
    <property type="component" value="Unassembled WGS sequence"/>
</dbReference>
<evidence type="ECO:0000313" key="1">
    <source>
        <dbReference type="EMBL" id="SIQ87153.1"/>
    </source>
</evidence>
<accession>A0A1N6WAG6</accession>
<evidence type="ECO:0000313" key="2">
    <source>
        <dbReference type="Proteomes" id="UP000185841"/>
    </source>
</evidence>
<dbReference type="AlphaFoldDB" id="A0A1N6WAG6"/>
<gene>
    <name evidence="1" type="ORF">SAMN05878282_10986</name>
</gene>
<organism evidence="1 2">
    <name type="scientific">Aquipseudomonas alcaligenes</name>
    <name type="common">Pseudomonas alcaligenes</name>
    <dbReference type="NCBI Taxonomy" id="43263"/>
    <lineage>
        <taxon>Bacteria</taxon>
        <taxon>Pseudomonadati</taxon>
        <taxon>Pseudomonadota</taxon>
        <taxon>Gammaproteobacteria</taxon>
        <taxon>Pseudomonadales</taxon>
        <taxon>Pseudomonadaceae</taxon>
        <taxon>Aquipseudomonas</taxon>
    </lineage>
</organism>